<evidence type="ECO:0000313" key="7">
    <source>
        <dbReference type="EMBL" id="SNS63913.1"/>
    </source>
</evidence>
<dbReference type="InterPro" id="IPR002197">
    <property type="entry name" value="HTH_Fis"/>
</dbReference>
<evidence type="ECO:0000259" key="6">
    <source>
        <dbReference type="PROSITE" id="PS50045"/>
    </source>
</evidence>
<dbReference type="GO" id="GO:0043565">
    <property type="term" value="F:sequence-specific DNA binding"/>
    <property type="evidence" value="ECO:0007669"/>
    <property type="project" value="InterPro"/>
</dbReference>
<dbReference type="InterPro" id="IPR003593">
    <property type="entry name" value="AAA+_ATPase"/>
</dbReference>
<proteinExistence type="predicted"/>
<dbReference type="Gene3D" id="3.40.50.300">
    <property type="entry name" value="P-loop containing nucleotide triphosphate hydrolases"/>
    <property type="match status" value="1"/>
</dbReference>
<reference evidence="7 8" key="1">
    <citation type="submission" date="2017-06" db="EMBL/GenBank/DDBJ databases">
        <authorList>
            <person name="Kim H.J."/>
            <person name="Triplett B.A."/>
        </authorList>
    </citation>
    <scope>NUCLEOTIDE SEQUENCE [LARGE SCALE GENOMIC DNA]</scope>
    <source>
        <strain evidence="7 8">SCA</strain>
    </source>
</reference>
<keyword evidence="1" id="KW-0547">Nucleotide-binding</keyword>
<dbReference type="Pfam" id="PF00158">
    <property type="entry name" value="Sigma54_activat"/>
    <property type="match status" value="1"/>
</dbReference>
<accession>A0A239G626</accession>
<dbReference type="OrthoDB" id="9803970at2"/>
<dbReference type="AlphaFoldDB" id="A0A239G626"/>
<dbReference type="PROSITE" id="PS50045">
    <property type="entry name" value="SIGMA54_INTERACT_4"/>
    <property type="match status" value="1"/>
</dbReference>
<dbReference type="InterPro" id="IPR002078">
    <property type="entry name" value="Sigma_54_int"/>
</dbReference>
<dbReference type="CDD" id="cd00009">
    <property type="entry name" value="AAA"/>
    <property type="match status" value="1"/>
</dbReference>
<dbReference type="Gene3D" id="1.10.10.60">
    <property type="entry name" value="Homeodomain-like"/>
    <property type="match status" value="1"/>
</dbReference>
<dbReference type="Pfam" id="PF13185">
    <property type="entry name" value="GAF_2"/>
    <property type="match status" value="1"/>
</dbReference>
<dbReference type="SUPFAM" id="SSF52540">
    <property type="entry name" value="P-loop containing nucleoside triphosphate hydrolases"/>
    <property type="match status" value="1"/>
</dbReference>
<organism evidence="7 8">
    <name type="scientific">Anaerovirgula multivorans</name>
    <dbReference type="NCBI Taxonomy" id="312168"/>
    <lineage>
        <taxon>Bacteria</taxon>
        <taxon>Bacillati</taxon>
        <taxon>Bacillota</taxon>
        <taxon>Clostridia</taxon>
        <taxon>Peptostreptococcales</taxon>
        <taxon>Natronincolaceae</taxon>
        <taxon>Anaerovirgula</taxon>
    </lineage>
</organism>
<dbReference type="InterPro" id="IPR029016">
    <property type="entry name" value="GAF-like_dom_sf"/>
</dbReference>
<keyword evidence="5" id="KW-0804">Transcription</keyword>
<dbReference type="Pfam" id="PF02954">
    <property type="entry name" value="HTH_8"/>
    <property type="match status" value="1"/>
</dbReference>
<keyword evidence="4 7" id="KW-0238">DNA-binding</keyword>
<name>A0A239G626_9FIRM</name>
<evidence type="ECO:0000313" key="8">
    <source>
        <dbReference type="Proteomes" id="UP000198304"/>
    </source>
</evidence>
<dbReference type="Gene3D" id="3.30.450.20">
    <property type="entry name" value="PAS domain"/>
    <property type="match status" value="1"/>
</dbReference>
<dbReference type="GO" id="GO:0006355">
    <property type="term" value="P:regulation of DNA-templated transcription"/>
    <property type="evidence" value="ECO:0007669"/>
    <property type="project" value="InterPro"/>
</dbReference>
<protein>
    <submittedName>
        <fullName evidence="7">Transcriptional regulator containing PAS, AAA-type ATPase, and DNA-binding Fis domains</fullName>
    </submittedName>
</protein>
<dbReference type="InterPro" id="IPR058031">
    <property type="entry name" value="AAA_lid_NorR"/>
</dbReference>
<dbReference type="RefSeq" id="WP_089283703.1">
    <property type="nucleotide sequence ID" value="NZ_FZOJ01000015.1"/>
</dbReference>
<feature type="domain" description="Sigma-54 factor interaction" evidence="6">
    <location>
        <begin position="276"/>
        <end position="502"/>
    </location>
</feature>
<dbReference type="EMBL" id="FZOJ01000015">
    <property type="protein sequence ID" value="SNS63913.1"/>
    <property type="molecule type" value="Genomic_DNA"/>
</dbReference>
<evidence type="ECO:0000256" key="5">
    <source>
        <dbReference type="ARBA" id="ARBA00023163"/>
    </source>
</evidence>
<dbReference type="InterPro" id="IPR003018">
    <property type="entry name" value="GAF"/>
</dbReference>
<keyword evidence="3" id="KW-0805">Transcription regulation</keyword>
<dbReference type="InterPro" id="IPR027417">
    <property type="entry name" value="P-loop_NTPase"/>
</dbReference>
<evidence type="ECO:0000256" key="2">
    <source>
        <dbReference type="ARBA" id="ARBA00022840"/>
    </source>
</evidence>
<dbReference type="SUPFAM" id="SSF55781">
    <property type="entry name" value="GAF domain-like"/>
    <property type="match status" value="1"/>
</dbReference>
<dbReference type="SUPFAM" id="SSF46689">
    <property type="entry name" value="Homeodomain-like"/>
    <property type="match status" value="1"/>
</dbReference>
<dbReference type="PANTHER" id="PTHR32071:SF57">
    <property type="entry name" value="C4-DICARBOXYLATE TRANSPORT TRANSCRIPTIONAL REGULATORY PROTEIN DCTD"/>
    <property type="match status" value="1"/>
</dbReference>
<dbReference type="PANTHER" id="PTHR32071">
    <property type="entry name" value="TRANSCRIPTIONAL REGULATORY PROTEIN"/>
    <property type="match status" value="1"/>
</dbReference>
<dbReference type="GO" id="GO:0005524">
    <property type="term" value="F:ATP binding"/>
    <property type="evidence" value="ECO:0007669"/>
    <property type="project" value="UniProtKB-KW"/>
</dbReference>
<evidence type="ECO:0000256" key="3">
    <source>
        <dbReference type="ARBA" id="ARBA00023015"/>
    </source>
</evidence>
<evidence type="ECO:0000256" key="1">
    <source>
        <dbReference type="ARBA" id="ARBA00022741"/>
    </source>
</evidence>
<dbReference type="SMART" id="SM00382">
    <property type="entry name" value="AAA"/>
    <property type="match status" value="1"/>
</dbReference>
<sequence>MYLAEIRGTASKFAETISKILDIDVMIIDNNHHKIANTFRYVDKATPIARYSIIGEAIHTGKVVAVKDKTSYEHCKNCADLEKCAISGLVSVPIFFEQQVVGAIALLVPVNKTSPVFENLEVSIDFLEGMAELLSSKLKSIDGYNKLNLIKKEREIILDMIEDGLAFINEMGEIIHCNHRFENYFKIEEKVIGQHIEKIIDHPLIHEIILFRRNYSLKLFYYEQKQHSFYGFLSCRNITINGVNYGTLLTFKSLGKVYNVLNEVSDNKANITFSNVMGKDDNLMNQINKAKQLAVTDENILICGEQGLGKSILARAIHNFSDRAKQYFVFVDCHNTPYDLLEKEIFGTESDANSINPSIGKLRMAHKGTIFFKNIWEMPLYLQRRLVEVIKTKELKQGTYKGFHIDIRMIFDTSQDLLSLVEKKRFDEELYFRISKNTVTIPSLATRKGDIKIIVDHAIERLKSKHARFRLKFHQDVLDKMYGYRWPNNVQEIEKTVELIIGNAEKHIVTLEDVDGFDFVKANEIESKTMDDIEKELIEKMLAQYNFKAEVAKAMGIGRATLYRKLKKYGLN</sequence>
<keyword evidence="8" id="KW-1185">Reference proteome</keyword>
<dbReference type="Gene3D" id="1.10.8.60">
    <property type="match status" value="1"/>
</dbReference>
<dbReference type="InterPro" id="IPR009057">
    <property type="entry name" value="Homeodomain-like_sf"/>
</dbReference>
<gene>
    <name evidence="7" type="ORF">SAMN05446037_101555</name>
</gene>
<evidence type="ECO:0000256" key="4">
    <source>
        <dbReference type="ARBA" id="ARBA00023125"/>
    </source>
</evidence>
<dbReference type="Pfam" id="PF25601">
    <property type="entry name" value="AAA_lid_14"/>
    <property type="match status" value="1"/>
</dbReference>
<keyword evidence="2" id="KW-0067">ATP-binding</keyword>
<dbReference type="Proteomes" id="UP000198304">
    <property type="component" value="Unassembled WGS sequence"/>
</dbReference>
<dbReference type="Gene3D" id="3.30.450.40">
    <property type="match status" value="1"/>
</dbReference>